<evidence type="ECO:0000313" key="2">
    <source>
        <dbReference type="EMBL" id="MFD2603548.1"/>
    </source>
</evidence>
<accession>A0ABW5NZP4</accession>
<dbReference type="RefSeq" id="WP_379822382.1">
    <property type="nucleotide sequence ID" value="NZ_JBHUMD010000030.1"/>
</dbReference>
<gene>
    <name evidence="2" type="ORF">ACFSR3_15895</name>
</gene>
<organism evidence="2 3">
    <name type="scientific">Flavobacterium suzhouense</name>
    <dbReference type="NCBI Taxonomy" id="1529638"/>
    <lineage>
        <taxon>Bacteria</taxon>
        <taxon>Pseudomonadati</taxon>
        <taxon>Bacteroidota</taxon>
        <taxon>Flavobacteriia</taxon>
        <taxon>Flavobacteriales</taxon>
        <taxon>Flavobacteriaceae</taxon>
        <taxon>Flavobacterium</taxon>
    </lineage>
</organism>
<proteinExistence type="predicted"/>
<evidence type="ECO:0000256" key="1">
    <source>
        <dbReference type="SAM" id="SignalP"/>
    </source>
</evidence>
<feature type="chain" id="PRO_5046598022" description="GerMN domain-containing protein" evidence="1">
    <location>
        <begin position="22"/>
        <end position="358"/>
    </location>
</feature>
<feature type="signal peptide" evidence="1">
    <location>
        <begin position="1"/>
        <end position="21"/>
    </location>
</feature>
<name>A0ABW5NZP4_9FLAO</name>
<dbReference type="EMBL" id="JBHUMD010000030">
    <property type="protein sequence ID" value="MFD2603548.1"/>
    <property type="molecule type" value="Genomic_DNA"/>
</dbReference>
<protein>
    <recommendedName>
        <fullName evidence="4">GerMN domain-containing protein</fullName>
    </recommendedName>
</protein>
<sequence>MKRFIHILLLAFIMVPNFIQAQENAGAPTKIWSYPVIYKYDEEVTWFFDLSATTFAETEDLYLWIWSPSEPDAGNWENSSDFAKLHYEGNKVWSFTLTPTVYFSKSAEDIAASAGFWFRLKDKTGTKQSDVSNVAYTPFADFATSNELIRAYPPAPTLTGGLSILFNANLQPGFEDATSVHFHSGLNNWDLKVEYQAWLPEIVEKTQLKNLGGGIYKMDLIPSVYYNAPDGYVMENLVFLMVKDDWAGTTPDQVINAAEYIPPPPPKFMFFPTQISKRDFLGIIRTNNESNVNKLIYTITAADVVITGEFSGGVSEIKGFVDLVTKLQNVNVTEIHVNVVDNNGRVITDTNIPLKPLD</sequence>
<comment type="caution">
    <text evidence="2">The sequence shown here is derived from an EMBL/GenBank/DDBJ whole genome shotgun (WGS) entry which is preliminary data.</text>
</comment>
<keyword evidence="3" id="KW-1185">Reference proteome</keyword>
<keyword evidence="1" id="KW-0732">Signal</keyword>
<evidence type="ECO:0000313" key="3">
    <source>
        <dbReference type="Proteomes" id="UP001597480"/>
    </source>
</evidence>
<dbReference type="Proteomes" id="UP001597480">
    <property type="component" value="Unassembled WGS sequence"/>
</dbReference>
<reference evidence="3" key="1">
    <citation type="journal article" date="2019" name="Int. J. Syst. Evol. Microbiol.">
        <title>The Global Catalogue of Microorganisms (GCM) 10K type strain sequencing project: providing services to taxonomists for standard genome sequencing and annotation.</title>
        <authorList>
            <consortium name="The Broad Institute Genomics Platform"/>
            <consortium name="The Broad Institute Genome Sequencing Center for Infectious Disease"/>
            <person name="Wu L."/>
            <person name="Ma J."/>
        </authorList>
    </citation>
    <scope>NUCLEOTIDE SEQUENCE [LARGE SCALE GENOMIC DNA]</scope>
    <source>
        <strain evidence="3">KCTC 42107</strain>
    </source>
</reference>
<evidence type="ECO:0008006" key="4">
    <source>
        <dbReference type="Google" id="ProtNLM"/>
    </source>
</evidence>